<name>A0A6M3XTX1_9ZZZZ</name>
<proteinExistence type="predicted"/>
<evidence type="ECO:0000313" key="1">
    <source>
        <dbReference type="EMBL" id="QJI00738.1"/>
    </source>
</evidence>
<accession>A0A6M3XTX1</accession>
<dbReference type="EMBL" id="MT144873">
    <property type="protein sequence ID" value="QJI00738.1"/>
    <property type="molecule type" value="Genomic_DNA"/>
</dbReference>
<protein>
    <submittedName>
        <fullName evidence="1">Uncharacterized protein</fullName>
    </submittedName>
</protein>
<sequence length="230" mass="26340">MRSKPHPSSILKVRPRNLRQIQAECQYGFIYHLDCKGRPAITHCILYHPTTNVWCRGFAILSELDIKLGRVSKKLGRLIALGRAWAALQRQTSFGEILRYEAEQVLDTLCDNNLVLETAIHAATTKAQYDISPLPEEREVLASRKVLVNIGNDPSIDYRGINPETSGFFPKRCRYQYRTIEEINKTLRELDKLELEAKPDPDIIDLHEVKDAFGDTYWKTGPPPAKNPVW</sequence>
<organism evidence="1">
    <name type="scientific">viral metagenome</name>
    <dbReference type="NCBI Taxonomy" id="1070528"/>
    <lineage>
        <taxon>unclassified sequences</taxon>
        <taxon>metagenomes</taxon>
        <taxon>organismal metagenomes</taxon>
    </lineage>
</organism>
<gene>
    <name evidence="1" type="ORF">TM448B02103_0004</name>
</gene>
<dbReference type="AlphaFoldDB" id="A0A6M3XTX1"/>
<reference evidence="1" key="1">
    <citation type="submission" date="2020-03" db="EMBL/GenBank/DDBJ databases">
        <title>The deep terrestrial virosphere.</title>
        <authorList>
            <person name="Holmfeldt K."/>
            <person name="Nilsson E."/>
            <person name="Simone D."/>
            <person name="Lopez-Fernandez M."/>
            <person name="Wu X."/>
            <person name="de Brujin I."/>
            <person name="Lundin D."/>
            <person name="Andersson A."/>
            <person name="Bertilsson S."/>
            <person name="Dopson M."/>
        </authorList>
    </citation>
    <scope>NUCLEOTIDE SEQUENCE</scope>
    <source>
        <strain evidence="1">TM448B02103</strain>
    </source>
</reference>